<dbReference type="Gene3D" id="3.40.50.300">
    <property type="entry name" value="P-loop containing nucleotide triphosphate hydrolases"/>
    <property type="match status" value="1"/>
</dbReference>
<protein>
    <recommendedName>
        <fullName evidence="1">G domain-containing protein</fullName>
    </recommendedName>
</protein>
<reference evidence="2" key="1">
    <citation type="submission" date="2020-11" db="EMBL/GenBank/DDBJ databases">
        <authorList>
            <person name="Tran Van P."/>
        </authorList>
    </citation>
    <scope>NUCLEOTIDE SEQUENCE</scope>
</reference>
<dbReference type="Proteomes" id="UP000677054">
    <property type="component" value="Unassembled WGS sequence"/>
</dbReference>
<keyword evidence="3" id="KW-1185">Reference proteome</keyword>
<evidence type="ECO:0000259" key="1">
    <source>
        <dbReference type="Pfam" id="PF01926"/>
    </source>
</evidence>
<gene>
    <name evidence="2" type="ORF">DSTB1V02_LOCUS12061</name>
</gene>
<dbReference type="GO" id="GO:0005525">
    <property type="term" value="F:GTP binding"/>
    <property type="evidence" value="ECO:0007669"/>
    <property type="project" value="InterPro"/>
</dbReference>
<dbReference type="EMBL" id="LR903813">
    <property type="protein sequence ID" value="CAD7252303.1"/>
    <property type="molecule type" value="Genomic_DNA"/>
</dbReference>
<dbReference type="CDD" id="cd00882">
    <property type="entry name" value="Ras_like_GTPase"/>
    <property type="match status" value="1"/>
</dbReference>
<dbReference type="OrthoDB" id="8954335at2759"/>
<dbReference type="Pfam" id="PF01926">
    <property type="entry name" value="MMR_HSR1"/>
    <property type="match status" value="1"/>
</dbReference>
<name>A0A7R9FRK2_9CRUS</name>
<evidence type="ECO:0000313" key="3">
    <source>
        <dbReference type="Proteomes" id="UP000677054"/>
    </source>
</evidence>
<sequence length="97" mass="10252">MAYGSTSNLKMDASRPLKICLFGITGCGKSTLGNVLLGYGPDGDTQGFRTSNSPTGPDSDVVVMDGNLFGDVNRRVCIIDTPGCGKEEAEDKRSNLF</sequence>
<dbReference type="AlphaFoldDB" id="A0A7R9FRK2"/>
<proteinExistence type="predicted"/>
<feature type="domain" description="G" evidence="1">
    <location>
        <begin position="18"/>
        <end position="89"/>
    </location>
</feature>
<dbReference type="InterPro" id="IPR027417">
    <property type="entry name" value="P-loop_NTPase"/>
</dbReference>
<evidence type="ECO:0000313" key="2">
    <source>
        <dbReference type="EMBL" id="CAD7252303.1"/>
    </source>
</evidence>
<organism evidence="2">
    <name type="scientific">Darwinula stevensoni</name>
    <dbReference type="NCBI Taxonomy" id="69355"/>
    <lineage>
        <taxon>Eukaryota</taxon>
        <taxon>Metazoa</taxon>
        <taxon>Ecdysozoa</taxon>
        <taxon>Arthropoda</taxon>
        <taxon>Crustacea</taxon>
        <taxon>Oligostraca</taxon>
        <taxon>Ostracoda</taxon>
        <taxon>Podocopa</taxon>
        <taxon>Podocopida</taxon>
        <taxon>Darwinulocopina</taxon>
        <taxon>Darwinuloidea</taxon>
        <taxon>Darwinulidae</taxon>
        <taxon>Darwinula</taxon>
    </lineage>
</organism>
<dbReference type="SUPFAM" id="SSF52540">
    <property type="entry name" value="P-loop containing nucleoside triphosphate hydrolases"/>
    <property type="match status" value="1"/>
</dbReference>
<accession>A0A7R9FRK2</accession>
<dbReference type="InterPro" id="IPR006073">
    <property type="entry name" value="GTP-bd"/>
</dbReference>
<dbReference type="EMBL" id="CAJPEV010004296">
    <property type="protein sequence ID" value="CAG0901528.1"/>
    <property type="molecule type" value="Genomic_DNA"/>
</dbReference>